<comment type="caution">
    <text evidence="1">The sequence shown here is derived from an EMBL/GenBank/DDBJ whole genome shotgun (WGS) entry which is preliminary data.</text>
</comment>
<accession>X1UKI9</accession>
<organism evidence="1">
    <name type="scientific">marine sediment metagenome</name>
    <dbReference type="NCBI Taxonomy" id="412755"/>
    <lineage>
        <taxon>unclassified sequences</taxon>
        <taxon>metagenomes</taxon>
        <taxon>ecological metagenomes</taxon>
    </lineage>
</organism>
<sequence>SNHKAFTAGLIYYIGQSLENRKIITQSIVERTSRFSSTTIRKKFNALKKILGDPQELDL</sequence>
<dbReference type="EMBL" id="BARW01015923">
    <property type="protein sequence ID" value="GAJ00421.1"/>
    <property type="molecule type" value="Genomic_DNA"/>
</dbReference>
<reference evidence="1" key="1">
    <citation type="journal article" date="2014" name="Front. Microbiol.">
        <title>High frequency of phylogenetically diverse reductive dehalogenase-homologous genes in deep subseafloor sedimentary metagenomes.</title>
        <authorList>
            <person name="Kawai M."/>
            <person name="Futagami T."/>
            <person name="Toyoda A."/>
            <person name="Takaki Y."/>
            <person name="Nishi S."/>
            <person name="Hori S."/>
            <person name="Arai W."/>
            <person name="Tsubouchi T."/>
            <person name="Morono Y."/>
            <person name="Uchiyama I."/>
            <person name="Ito T."/>
            <person name="Fujiyama A."/>
            <person name="Inagaki F."/>
            <person name="Takami H."/>
        </authorList>
    </citation>
    <scope>NUCLEOTIDE SEQUENCE</scope>
    <source>
        <strain evidence="1">Expedition CK06-06</strain>
    </source>
</reference>
<name>X1UKI9_9ZZZZ</name>
<evidence type="ECO:0000313" key="1">
    <source>
        <dbReference type="EMBL" id="GAJ00421.1"/>
    </source>
</evidence>
<protein>
    <submittedName>
        <fullName evidence="1">Uncharacterized protein</fullName>
    </submittedName>
</protein>
<proteinExistence type="predicted"/>
<feature type="non-terminal residue" evidence="1">
    <location>
        <position position="1"/>
    </location>
</feature>
<gene>
    <name evidence="1" type="ORF">S12H4_27845</name>
</gene>
<dbReference type="AlphaFoldDB" id="X1UKI9"/>